<organism evidence="2 3">
    <name type="scientific">Polaribacter atrinae</name>
    <dbReference type="NCBI Taxonomy" id="1333662"/>
    <lineage>
        <taxon>Bacteria</taxon>
        <taxon>Pseudomonadati</taxon>
        <taxon>Bacteroidota</taxon>
        <taxon>Flavobacteriia</taxon>
        <taxon>Flavobacteriales</taxon>
        <taxon>Flavobacteriaceae</taxon>
    </lineage>
</organism>
<keyword evidence="3" id="KW-1185">Reference proteome</keyword>
<dbReference type="RefSeq" id="WP_068452361.1">
    <property type="nucleotide sequence ID" value="NZ_CP150660.1"/>
</dbReference>
<proteinExistence type="predicted"/>
<evidence type="ECO:0008006" key="4">
    <source>
        <dbReference type="Google" id="ProtNLM"/>
    </source>
</evidence>
<accession>A0A176SZ20</accession>
<keyword evidence="1" id="KW-0732">Signal</keyword>
<dbReference type="OrthoDB" id="1198318at2"/>
<protein>
    <recommendedName>
        <fullName evidence="4">TraB/GumN family protein</fullName>
    </recommendedName>
</protein>
<evidence type="ECO:0000313" key="3">
    <source>
        <dbReference type="Proteomes" id="UP000076923"/>
    </source>
</evidence>
<dbReference type="EMBL" id="LVWE01000085">
    <property type="protein sequence ID" value="OAD40707.1"/>
    <property type="molecule type" value="Genomic_DNA"/>
</dbReference>
<dbReference type="Pfam" id="PF18950">
    <property type="entry name" value="DUF5694"/>
    <property type="match status" value="1"/>
</dbReference>
<dbReference type="AlphaFoldDB" id="A0A176SZ20"/>
<evidence type="ECO:0000256" key="1">
    <source>
        <dbReference type="SAM" id="SignalP"/>
    </source>
</evidence>
<name>A0A176SZ20_9FLAO</name>
<feature type="chain" id="PRO_5008049661" description="TraB/GumN family protein" evidence="1">
    <location>
        <begin position="21"/>
        <end position="316"/>
    </location>
</feature>
<evidence type="ECO:0000313" key="2">
    <source>
        <dbReference type="EMBL" id="OAD40707.1"/>
    </source>
</evidence>
<reference evidence="2 3" key="1">
    <citation type="submission" date="2016-02" db="EMBL/GenBank/DDBJ databases">
        <title>Draft genome sequence of Polaribacter atrinae KACC17473.</title>
        <authorList>
            <person name="Shin S.-K."/>
            <person name="Yi H."/>
        </authorList>
    </citation>
    <scope>NUCLEOTIDE SEQUENCE [LARGE SCALE GENOMIC DNA]</scope>
    <source>
        <strain evidence="2 3">KACC 17473</strain>
    </source>
</reference>
<dbReference type="InterPro" id="IPR043749">
    <property type="entry name" value="DUF5694"/>
</dbReference>
<gene>
    <name evidence="2" type="ORF">LPB303_15730</name>
</gene>
<dbReference type="Proteomes" id="UP000076923">
    <property type="component" value="Unassembled WGS sequence"/>
</dbReference>
<comment type="caution">
    <text evidence="2">The sequence shown here is derived from an EMBL/GenBank/DDBJ whole genome shotgun (WGS) entry which is preliminary data.</text>
</comment>
<feature type="signal peptide" evidence="1">
    <location>
        <begin position="1"/>
        <end position="20"/>
    </location>
</feature>
<sequence>MKTKIIFITTLLASFFVLSAQNKQQEIVIIGTMHTVPKIVKKSYKPMLKFAKKYKPEAIYVESPMANDTISWEYLKKGWSKGYQKFYKLSDSLQNNFNYNDSKFNITISKDFSKMNNVDLDYLIKCFIYKRDHGNYEFYSYIKKYGVHGAKKPTRHEDGDLIYKLALYMNHKTVINIDDQQTNKEYHDAWGKCSKEGVSNGNNTANSKLYKKNYNSAILPAIFRGLGKHTNKRKSLQQLHDMASFSYVVKDTEGCRQGRKYFDERNMRIAKNISSQVIKSKKNRNAIIIGAAHVIGLEKEFKENYPNFKVVLMNDY</sequence>